<evidence type="ECO:0000256" key="1">
    <source>
        <dbReference type="SAM" id="MobiDB-lite"/>
    </source>
</evidence>
<reference evidence="2 3" key="1">
    <citation type="submission" date="2024-05" db="EMBL/GenBank/DDBJ databases">
        <title>Haplotype-resolved chromosome-level genome assembly of Huyou (Citrus changshanensis).</title>
        <authorList>
            <person name="Miao C."/>
            <person name="Chen W."/>
            <person name="Wu Y."/>
            <person name="Wang L."/>
            <person name="Zhao S."/>
            <person name="Grierson D."/>
            <person name="Xu C."/>
            <person name="Chen K."/>
        </authorList>
    </citation>
    <scope>NUCLEOTIDE SEQUENCE [LARGE SCALE GENOMIC DNA]</scope>
    <source>
        <strain evidence="2">01-14</strain>
        <tissue evidence="2">Leaf</tissue>
    </source>
</reference>
<proteinExistence type="predicted"/>
<protein>
    <submittedName>
        <fullName evidence="2">Uncharacterized protein</fullName>
    </submittedName>
</protein>
<feature type="compositionally biased region" description="Low complexity" evidence="1">
    <location>
        <begin position="18"/>
        <end position="31"/>
    </location>
</feature>
<dbReference type="Proteomes" id="UP001428341">
    <property type="component" value="Unassembled WGS sequence"/>
</dbReference>
<dbReference type="EMBL" id="JBCGBO010000005">
    <property type="protein sequence ID" value="KAK9201628.1"/>
    <property type="molecule type" value="Genomic_DNA"/>
</dbReference>
<sequence>MANTSPSTTTHLNRAQISLSPSSLSRSTSQLSPLGGCYSFIDRNPPSQLSLSVP</sequence>
<evidence type="ECO:0000313" key="2">
    <source>
        <dbReference type="EMBL" id="KAK9201628.1"/>
    </source>
</evidence>
<gene>
    <name evidence="2" type="ORF">WN944_016834</name>
</gene>
<keyword evidence="3" id="KW-1185">Reference proteome</keyword>
<evidence type="ECO:0000313" key="3">
    <source>
        <dbReference type="Proteomes" id="UP001428341"/>
    </source>
</evidence>
<accession>A0AAP0MCR1</accession>
<dbReference type="AlphaFoldDB" id="A0AAP0MCR1"/>
<comment type="caution">
    <text evidence="2">The sequence shown here is derived from an EMBL/GenBank/DDBJ whole genome shotgun (WGS) entry which is preliminary data.</text>
</comment>
<organism evidence="2 3">
    <name type="scientific">Citrus x changshan-huyou</name>
    <dbReference type="NCBI Taxonomy" id="2935761"/>
    <lineage>
        <taxon>Eukaryota</taxon>
        <taxon>Viridiplantae</taxon>
        <taxon>Streptophyta</taxon>
        <taxon>Embryophyta</taxon>
        <taxon>Tracheophyta</taxon>
        <taxon>Spermatophyta</taxon>
        <taxon>Magnoliopsida</taxon>
        <taxon>eudicotyledons</taxon>
        <taxon>Gunneridae</taxon>
        <taxon>Pentapetalae</taxon>
        <taxon>rosids</taxon>
        <taxon>malvids</taxon>
        <taxon>Sapindales</taxon>
        <taxon>Rutaceae</taxon>
        <taxon>Aurantioideae</taxon>
        <taxon>Citrus</taxon>
    </lineage>
</organism>
<feature type="compositionally biased region" description="Polar residues" evidence="1">
    <location>
        <begin position="1"/>
        <end position="17"/>
    </location>
</feature>
<feature type="region of interest" description="Disordered" evidence="1">
    <location>
        <begin position="1"/>
        <end position="31"/>
    </location>
</feature>
<name>A0AAP0MCR1_9ROSI</name>